<evidence type="ECO:0000256" key="1">
    <source>
        <dbReference type="ARBA" id="ARBA00022737"/>
    </source>
</evidence>
<gene>
    <name evidence="5" type="ORF">OLMES_0293</name>
</gene>
<dbReference type="PROSITE" id="PS50088">
    <property type="entry name" value="ANK_REPEAT"/>
    <property type="match status" value="2"/>
</dbReference>
<protein>
    <submittedName>
        <fullName evidence="5">Ankyrin repeat-containing protein</fullName>
    </submittedName>
</protein>
<dbReference type="InterPro" id="IPR020941">
    <property type="entry name" value="SUFU-like_domain"/>
</dbReference>
<proteinExistence type="predicted"/>
<evidence type="ECO:0000256" key="2">
    <source>
        <dbReference type="ARBA" id="ARBA00023043"/>
    </source>
</evidence>
<dbReference type="Pfam" id="PF05076">
    <property type="entry name" value="SUFU"/>
    <property type="match status" value="1"/>
</dbReference>
<evidence type="ECO:0000313" key="5">
    <source>
        <dbReference type="EMBL" id="ARU54399.1"/>
    </source>
</evidence>
<dbReference type="Pfam" id="PF00023">
    <property type="entry name" value="Ank"/>
    <property type="match status" value="1"/>
</dbReference>
<dbReference type="PANTHER" id="PTHR24171">
    <property type="entry name" value="ANKYRIN REPEAT DOMAIN-CONTAINING PROTEIN 39-RELATED"/>
    <property type="match status" value="1"/>
</dbReference>
<dbReference type="Pfam" id="PF12796">
    <property type="entry name" value="Ank_2"/>
    <property type="match status" value="1"/>
</dbReference>
<evidence type="ECO:0000313" key="6">
    <source>
        <dbReference type="Proteomes" id="UP000196027"/>
    </source>
</evidence>
<dbReference type="InterPro" id="IPR036770">
    <property type="entry name" value="Ankyrin_rpt-contain_sf"/>
</dbReference>
<feature type="repeat" description="ANK" evidence="3">
    <location>
        <begin position="62"/>
        <end position="90"/>
    </location>
</feature>
<dbReference type="SMART" id="SM00248">
    <property type="entry name" value="ANK"/>
    <property type="match status" value="3"/>
</dbReference>
<dbReference type="PROSITE" id="PS50297">
    <property type="entry name" value="ANK_REP_REGION"/>
    <property type="match status" value="2"/>
</dbReference>
<sequence>MYIAVKSGDIDQVKKILDQEPNLLNAMVRGESWLNLAASYNNTGMMAVLLESGIPIDVDWNGSDTPLKTAAYKGAFNAIKWLIENGADVNGTPLSAPPLVGAIHSGSLEIVKFLIENGASVDFTWGEVKFTPISFAKSFGASHASIVQFLERGDGKSISCDSVPMSLKDKSHSKIKTFLEREYGPIDSLSLHRIIGNEFIEVVVIRNEDESFITLSTVGLSDFCLDPSGENREGDYVEFMIDLPLDWPLDFSSSEGKNFYWPVAWLFKIADQIISGKSPINFSSAVICSDDIEPLAQNTDFSCWFVYQSLGEEGRMRNADGKFVEFLTLFPLFPEEKKLLLERGPEHLLERFQVFDIPLYIDIERKNIAKI</sequence>
<dbReference type="AlphaFoldDB" id="A0A1Y0I2G1"/>
<keyword evidence="6" id="KW-1185">Reference proteome</keyword>
<feature type="repeat" description="ANK" evidence="3">
    <location>
        <begin position="94"/>
        <end position="122"/>
    </location>
</feature>
<dbReference type="Proteomes" id="UP000196027">
    <property type="component" value="Chromosome"/>
</dbReference>
<dbReference type="EMBL" id="CP021425">
    <property type="protein sequence ID" value="ARU54399.1"/>
    <property type="molecule type" value="Genomic_DNA"/>
</dbReference>
<dbReference type="InterPro" id="IPR002110">
    <property type="entry name" value="Ankyrin_rpt"/>
</dbReference>
<name>A0A1Y0I2G1_9GAMM</name>
<dbReference type="KEGG" id="ome:OLMES_0293"/>
<keyword evidence="2 3" id="KW-0040">ANK repeat</keyword>
<dbReference type="Gene3D" id="1.25.40.20">
    <property type="entry name" value="Ankyrin repeat-containing domain"/>
    <property type="match status" value="1"/>
</dbReference>
<organism evidence="5 6">
    <name type="scientific">Oleiphilus messinensis</name>
    <dbReference type="NCBI Taxonomy" id="141451"/>
    <lineage>
        <taxon>Bacteria</taxon>
        <taxon>Pseudomonadati</taxon>
        <taxon>Pseudomonadota</taxon>
        <taxon>Gammaproteobacteria</taxon>
        <taxon>Oceanospirillales</taxon>
        <taxon>Oleiphilaceae</taxon>
        <taxon>Oleiphilus</taxon>
    </lineage>
</organism>
<dbReference type="SUPFAM" id="SSF48403">
    <property type="entry name" value="Ankyrin repeat"/>
    <property type="match status" value="1"/>
</dbReference>
<keyword evidence="1" id="KW-0677">Repeat</keyword>
<feature type="domain" description="Suppressor of fused-like" evidence="4">
    <location>
        <begin position="198"/>
        <end position="366"/>
    </location>
</feature>
<reference evidence="5 6" key="1">
    <citation type="submission" date="2017-05" db="EMBL/GenBank/DDBJ databases">
        <title>Genomic insights into alkan degradation activity of Oleiphilus messinensis.</title>
        <authorList>
            <person name="Kozyavkin S.A."/>
            <person name="Slesarev A.I."/>
            <person name="Golyshin P.N."/>
            <person name="Korzhenkov A."/>
            <person name="Golyshina O.N."/>
            <person name="Toshchakov S.V."/>
        </authorList>
    </citation>
    <scope>NUCLEOTIDE SEQUENCE [LARGE SCALE GENOMIC DNA]</scope>
    <source>
        <strain evidence="5 6">ME102</strain>
    </source>
</reference>
<evidence type="ECO:0000256" key="3">
    <source>
        <dbReference type="PROSITE-ProRule" id="PRU00023"/>
    </source>
</evidence>
<dbReference type="PANTHER" id="PTHR24171:SF9">
    <property type="entry name" value="ANKYRIN REPEAT DOMAIN-CONTAINING PROTEIN 39"/>
    <property type="match status" value="1"/>
</dbReference>
<accession>A0A1Y0I2G1</accession>
<evidence type="ECO:0000259" key="4">
    <source>
        <dbReference type="Pfam" id="PF05076"/>
    </source>
</evidence>